<proteinExistence type="inferred from homology"/>
<keyword evidence="3" id="KW-0479">Metal-binding</keyword>
<keyword evidence="2" id="KW-0378">Hydrolase</keyword>
<comment type="cofactor">
    <cofactor evidence="3">
        <name>Mg(2+)</name>
        <dbReference type="ChEBI" id="CHEBI:18420"/>
    </cofactor>
    <text evidence="3">Binds 2 magnesium ions per subunit.</text>
</comment>
<dbReference type="PANTHER" id="PTHR16222:SF24">
    <property type="entry name" value="ADP-RIBOSYLHYDROLASE ARH3"/>
    <property type="match status" value="1"/>
</dbReference>
<dbReference type="AlphaFoldDB" id="A0A9D1HNJ1"/>
<feature type="binding site" evidence="3">
    <location>
        <position position="58"/>
    </location>
    <ligand>
        <name>Mg(2+)</name>
        <dbReference type="ChEBI" id="CHEBI:18420"/>
        <label>1</label>
    </ligand>
</feature>
<reference evidence="4" key="1">
    <citation type="submission" date="2020-10" db="EMBL/GenBank/DDBJ databases">
        <authorList>
            <person name="Gilroy R."/>
        </authorList>
    </citation>
    <scope>NUCLEOTIDE SEQUENCE</scope>
    <source>
        <strain evidence="4">CHK195-11698</strain>
    </source>
</reference>
<evidence type="ECO:0000256" key="1">
    <source>
        <dbReference type="ARBA" id="ARBA00010702"/>
    </source>
</evidence>
<reference evidence="4" key="2">
    <citation type="journal article" date="2021" name="PeerJ">
        <title>Extensive microbial diversity within the chicken gut microbiome revealed by metagenomics and culture.</title>
        <authorList>
            <person name="Gilroy R."/>
            <person name="Ravi A."/>
            <person name="Getino M."/>
            <person name="Pursley I."/>
            <person name="Horton D.L."/>
            <person name="Alikhan N.F."/>
            <person name="Baker D."/>
            <person name="Gharbi K."/>
            <person name="Hall N."/>
            <person name="Watson M."/>
            <person name="Adriaenssens E.M."/>
            <person name="Foster-Nyarko E."/>
            <person name="Jarju S."/>
            <person name="Secka A."/>
            <person name="Antonio M."/>
            <person name="Oren A."/>
            <person name="Chaudhuri R.R."/>
            <person name="La Ragione R."/>
            <person name="Hildebrand F."/>
            <person name="Pallen M.J."/>
        </authorList>
    </citation>
    <scope>NUCLEOTIDE SEQUENCE</scope>
    <source>
        <strain evidence="4">CHK195-11698</strain>
    </source>
</reference>
<sequence length="309" mass="34970">MNDKMKGGIYGLLVGDALATPYEFRSPEYMQNLLNIDMIPPHNHQRTYKEAKVGSWSDEGAMMLCMLNSLTIAHGFRADVYMKQLLAYRTQGLFAVDHVVFGCSRQFEQVMKAYQEGTKVYSCADVNPKCRDASALSRTLPLALYLTQNQADAKDFIKYGHAQTLLTHQQLVAGICSTIYMQWARNIYLQVKNPFVRALHTLLELYNEECREIIAQQIIRRQGVTPLNDVVTCLMDAYTIVDKAENYHDAVMTAIKKGNQTTALASAVGGIAGIKFGYQDIPTGWLNLLRERDTIENLIKKYDMECVEK</sequence>
<dbReference type="GO" id="GO:0046872">
    <property type="term" value="F:metal ion binding"/>
    <property type="evidence" value="ECO:0007669"/>
    <property type="project" value="UniProtKB-KW"/>
</dbReference>
<dbReference type="EMBL" id="DVMJ01000053">
    <property type="protein sequence ID" value="HIU13683.1"/>
    <property type="molecule type" value="Genomic_DNA"/>
</dbReference>
<evidence type="ECO:0000256" key="3">
    <source>
        <dbReference type="PIRSR" id="PIRSR605502-1"/>
    </source>
</evidence>
<comment type="caution">
    <text evidence="4">The sequence shown here is derived from an EMBL/GenBank/DDBJ whole genome shotgun (WGS) entry which is preliminary data.</text>
</comment>
<dbReference type="InterPro" id="IPR036705">
    <property type="entry name" value="Ribosyl_crysJ1_sf"/>
</dbReference>
<feature type="binding site" evidence="3">
    <location>
        <position position="57"/>
    </location>
    <ligand>
        <name>Mg(2+)</name>
        <dbReference type="ChEBI" id="CHEBI:18420"/>
        <label>1</label>
    </ligand>
</feature>
<name>A0A9D1HNJ1_9FIRM</name>
<dbReference type="GO" id="GO:0016787">
    <property type="term" value="F:hydrolase activity"/>
    <property type="evidence" value="ECO:0007669"/>
    <property type="project" value="UniProtKB-KW"/>
</dbReference>
<evidence type="ECO:0000313" key="4">
    <source>
        <dbReference type="EMBL" id="HIU13683.1"/>
    </source>
</evidence>
<dbReference type="InterPro" id="IPR050792">
    <property type="entry name" value="ADP-ribosylglycohydrolase"/>
</dbReference>
<evidence type="ECO:0000256" key="2">
    <source>
        <dbReference type="ARBA" id="ARBA00022801"/>
    </source>
</evidence>
<dbReference type="Proteomes" id="UP000824175">
    <property type="component" value="Unassembled WGS sequence"/>
</dbReference>
<dbReference type="InterPro" id="IPR005502">
    <property type="entry name" value="Ribosyl_crysJ1"/>
</dbReference>
<dbReference type="Pfam" id="PF03747">
    <property type="entry name" value="ADP_ribosyl_GH"/>
    <property type="match status" value="1"/>
</dbReference>
<organism evidence="4 5">
    <name type="scientific">Candidatus Fimiplasma intestinipullorum</name>
    <dbReference type="NCBI Taxonomy" id="2840825"/>
    <lineage>
        <taxon>Bacteria</taxon>
        <taxon>Bacillati</taxon>
        <taxon>Bacillota</taxon>
        <taxon>Clostridia</taxon>
        <taxon>Eubacteriales</taxon>
        <taxon>Candidatus Fimiplasma</taxon>
    </lineage>
</organism>
<gene>
    <name evidence="4" type="ORF">IAD15_06395</name>
</gene>
<evidence type="ECO:0000313" key="5">
    <source>
        <dbReference type="Proteomes" id="UP000824175"/>
    </source>
</evidence>
<keyword evidence="3" id="KW-0460">Magnesium</keyword>
<accession>A0A9D1HNJ1</accession>
<dbReference type="Gene3D" id="1.10.4080.10">
    <property type="entry name" value="ADP-ribosylation/Crystallin J1"/>
    <property type="match status" value="1"/>
</dbReference>
<comment type="similarity">
    <text evidence="1">Belongs to the ADP-ribosylglycohydrolase family.</text>
</comment>
<protein>
    <submittedName>
        <fullName evidence="4">ADP-ribosylglycohydrolase family protein</fullName>
    </submittedName>
</protein>
<dbReference type="SUPFAM" id="SSF101478">
    <property type="entry name" value="ADP-ribosylglycohydrolase"/>
    <property type="match status" value="1"/>
</dbReference>
<dbReference type="PANTHER" id="PTHR16222">
    <property type="entry name" value="ADP-RIBOSYLGLYCOHYDROLASE"/>
    <property type="match status" value="1"/>
</dbReference>